<evidence type="ECO:0000259" key="2">
    <source>
        <dbReference type="Pfam" id="PF01321"/>
    </source>
</evidence>
<protein>
    <recommendedName>
        <fullName evidence="4">Peptidase M24 domain-containing protein</fullName>
    </recommendedName>
</protein>
<gene>
    <name evidence="3" type="ORF">S01H1_01391</name>
</gene>
<dbReference type="Pfam" id="PF00557">
    <property type="entry name" value="Peptidase_M24"/>
    <property type="match status" value="1"/>
</dbReference>
<dbReference type="EMBL" id="BARS01000596">
    <property type="protein sequence ID" value="GAF79751.1"/>
    <property type="molecule type" value="Genomic_DNA"/>
</dbReference>
<accession>X0SX80</accession>
<sequence length="369" mass="40010">MNSAIIQRQEKAQNLMRDRGYEALVLSVAENIQYLTGVTEPSVHACGVVIVTQQSQPVLAVMWLDAEFAQKQAKDIDIKTYTPHTQGTIIIKTLKHLGVTKGKIGMDDASLEVLGNSLRRSLSNIELVNATEEAEGLRSVKPEEEISFIQKACAIADEGMKIALESLKPGMTELQVASLAEHHMITLGSDRLKHPTIVGSGPRARLPHAWATQKQIENGDLVAIDLGAVYNGYCSDIARTAVVGKPTAELKDAFNAFRIAQDTVLQQLRPGVAIGEIAIAAKEAIKATGYQLLGHVGHNVGLQVEEHPFLESSTAAGPDSKIKRNMVVAFFQGSIQAKQNLGIRLEDTAVITESGARMLTTYPRNLFSQ</sequence>
<evidence type="ECO:0008006" key="4">
    <source>
        <dbReference type="Google" id="ProtNLM"/>
    </source>
</evidence>
<proteinExistence type="predicted"/>
<dbReference type="SUPFAM" id="SSF53092">
    <property type="entry name" value="Creatinase/prolidase N-terminal domain"/>
    <property type="match status" value="1"/>
</dbReference>
<name>X0SX80_9ZZZZ</name>
<dbReference type="Gene3D" id="3.90.230.10">
    <property type="entry name" value="Creatinase/methionine aminopeptidase superfamily"/>
    <property type="match status" value="1"/>
</dbReference>
<dbReference type="InterPro" id="IPR050659">
    <property type="entry name" value="Peptidase_M24B"/>
</dbReference>
<dbReference type="PANTHER" id="PTHR46112">
    <property type="entry name" value="AMINOPEPTIDASE"/>
    <property type="match status" value="1"/>
</dbReference>
<dbReference type="InterPro" id="IPR029149">
    <property type="entry name" value="Creatin/AminoP/Spt16_N"/>
</dbReference>
<dbReference type="PANTHER" id="PTHR46112:SF2">
    <property type="entry name" value="XAA-PRO AMINOPEPTIDASE P-RELATED"/>
    <property type="match status" value="1"/>
</dbReference>
<dbReference type="InterPro" id="IPR036005">
    <property type="entry name" value="Creatinase/aminopeptidase-like"/>
</dbReference>
<dbReference type="Gene3D" id="3.40.350.10">
    <property type="entry name" value="Creatinase/prolidase N-terminal domain"/>
    <property type="match status" value="1"/>
</dbReference>
<feature type="domain" description="Creatinase N-terminal" evidence="2">
    <location>
        <begin position="8"/>
        <end position="140"/>
    </location>
</feature>
<reference evidence="3" key="1">
    <citation type="journal article" date="2014" name="Front. Microbiol.">
        <title>High frequency of phylogenetically diverse reductive dehalogenase-homologous genes in deep subseafloor sedimentary metagenomes.</title>
        <authorList>
            <person name="Kawai M."/>
            <person name="Futagami T."/>
            <person name="Toyoda A."/>
            <person name="Takaki Y."/>
            <person name="Nishi S."/>
            <person name="Hori S."/>
            <person name="Arai W."/>
            <person name="Tsubouchi T."/>
            <person name="Morono Y."/>
            <person name="Uchiyama I."/>
            <person name="Ito T."/>
            <person name="Fujiyama A."/>
            <person name="Inagaki F."/>
            <person name="Takami H."/>
        </authorList>
    </citation>
    <scope>NUCLEOTIDE SEQUENCE</scope>
    <source>
        <strain evidence="3">Expedition CK06-06</strain>
    </source>
</reference>
<dbReference type="InterPro" id="IPR000994">
    <property type="entry name" value="Pept_M24"/>
</dbReference>
<evidence type="ECO:0000259" key="1">
    <source>
        <dbReference type="Pfam" id="PF00557"/>
    </source>
</evidence>
<dbReference type="InterPro" id="IPR000587">
    <property type="entry name" value="Creatinase_N"/>
</dbReference>
<dbReference type="AlphaFoldDB" id="X0SX80"/>
<comment type="caution">
    <text evidence="3">The sequence shown here is derived from an EMBL/GenBank/DDBJ whole genome shotgun (WGS) entry which is preliminary data.</text>
</comment>
<evidence type="ECO:0000313" key="3">
    <source>
        <dbReference type="EMBL" id="GAF79751.1"/>
    </source>
</evidence>
<dbReference type="Pfam" id="PF01321">
    <property type="entry name" value="Creatinase_N"/>
    <property type="match status" value="1"/>
</dbReference>
<dbReference type="SUPFAM" id="SSF55920">
    <property type="entry name" value="Creatinase/aminopeptidase"/>
    <property type="match status" value="1"/>
</dbReference>
<feature type="domain" description="Peptidase M24" evidence="1">
    <location>
        <begin position="149"/>
        <end position="353"/>
    </location>
</feature>
<organism evidence="3">
    <name type="scientific">marine sediment metagenome</name>
    <dbReference type="NCBI Taxonomy" id="412755"/>
    <lineage>
        <taxon>unclassified sequences</taxon>
        <taxon>metagenomes</taxon>
        <taxon>ecological metagenomes</taxon>
    </lineage>
</organism>